<dbReference type="GO" id="GO:0004527">
    <property type="term" value="F:exonuclease activity"/>
    <property type="evidence" value="ECO:0007669"/>
    <property type="project" value="UniProtKB-KW"/>
</dbReference>
<gene>
    <name evidence="2" type="ORF">METZ01_LOCUS240981</name>
</gene>
<feature type="non-terminal residue" evidence="2">
    <location>
        <position position="276"/>
    </location>
</feature>
<evidence type="ECO:0000313" key="2">
    <source>
        <dbReference type="EMBL" id="SVB88127.1"/>
    </source>
</evidence>
<dbReference type="Gene3D" id="3.90.1640.30">
    <property type="match status" value="1"/>
</dbReference>
<dbReference type="InterPro" id="IPR001667">
    <property type="entry name" value="DDH_dom"/>
</dbReference>
<dbReference type="PANTHER" id="PTHR30255">
    <property type="entry name" value="SINGLE-STRANDED-DNA-SPECIFIC EXONUCLEASE RECJ"/>
    <property type="match status" value="1"/>
</dbReference>
<proteinExistence type="predicted"/>
<dbReference type="Pfam" id="PF01368">
    <property type="entry name" value="DHH"/>
    <property type="match status" value="1"/>
</dbReference>
<evidence type="ECO:0000259" key="1">
    <source>
        <dbReference type="Pfam" id="PF01368"/>
    </source>
</evidence>
<name>A0A382HMF6_9ZZZZ</name>
<accession>A0A382HMF6</accession>
<dbReference type="AlphaFoldDB" id="A0A382HMF6"/>
<protein>
    <recommendedName>
        <fullName evidence="1">DDH domain-containing protein</fullName>
    </recommendedName>
</protein>
<sequence length="276" mass="29787">MMRKIWKSKEFDTAASFRLASQLGVSQLMGKLLVSRGIEVPEVAQSYLYPTENDLHSPFLLPGMSDAVDRIKSALNTNEKIWIFGDYDVDGTTAASLLINTFRYLGCSVECHIPDRFDEGYGLNQEAIQSIANAGCGLLITVDCGITSIAEVAFGNSLGVDTIITDHHLPSPKGLPSAHTIINPKLEGSQYPFDGLAGIGLAFKLAHGLMDGQLNSFLVSQLDLVALGTVVDMVPLVDENRVLSKLGLEVINKRQRLGIRALCEVADVGPDKNITG</sequence>
<dbReference type="InterPro" id="IPR051673">
    <property type="entry name" value="SSDNA_exonuclease_RecJ"/>
</dbReference>
<dbReference type="SUPFAM" id="SSF64182">
    <property type="entry name" value="DHH phosphoesterases"/>
    <property type="match status" value="1"/>
</dbReference>
<dbReference type="EMBL" id="UINC01061978">
    <property type="protein sequence ID" value="SVB88127.1"/>
    <property type="molecule type" value="Genomic_DNA"/>
</dbReference>
<feature type="domain" description="DDH" evidence="1">
    <location>
        <begin position="80"/>
        <end position="229"/>
    </location>
</feature>
<reference evidence="2" key="1">
    <citation type="submission" date="2018-05" db="EMBL/GenBank/DDBJ databases">
        <authorList>
            <person name="Lanie J.A."/>
            <person name="Ng W.-L."/>
            <person name="Kazmierczak K.M."/>
            <person name="Andrzejewski T.M."/>
            <person name="Davidsen T.M."/>
            <person name="Wayne K.J."/>
            <person name="Tettelin H."/>
            <person name="Glass J.I."/>
            <person name="Rusch D."/>
            <person name="Podicherti R."/>
            <person name="Tsui H.-C.T."/>
            <person name="Winkler M.E."/>
        </authorList>
    </citation>
    <scope>NUCLEOTIDE SEQUENCE</scope>
</reference>
<dbReference type="InterPro" id="IPR038763">
    <property type="entry name" value="DHH_sf"/>
</dbReference>
<organism evidence="2">
    <name type="scientific">marine metagenome</name>
    <dbReference type="NCBI Taxonomy" id="408172"/>
    <lineage>
        <taxon>unclassified sequences</taxon>
        <taxon>metagenomes</taxon>
        <taxon>ecological metagenomes</taxon>
    </lineage>
</organism>
<dbReference type="PANTHER" id="PTHR30255:SF2">
    <property type="entry name" value="SINGLE-STRANDED-DNA-SPECIFIC EXONUCLEASE RECJ"/>
    <property type="match status" value="1"/>
</dbReference>